<organism evidence="1">
    <name type="scientific">Arundo donax</name>
    <name type="common">Giant reed</name>
    <name type="synonym">Donax arundinaceus</name>
    <dbReference type="NCBI Taxonomy" id="35708"/>
    <lineage>
        <taxon>Eukaryota</taxon>
        <taxon>Viridiplantae</taxon>
        <taxon>Streptophyta</taxon>
        <taxon>Embryophyta</taxon>
        <taxon>Tracheophyta</taxon>
        <taxon>Spermatophyta</taxon>
        <taxon>Magnoliopsida</taxon>
        <taxon>Liliopsida</taxon>
        <taxon>Poales</taxon>
        <taxon>Poaceae</taxon>
        <taxon>PACMAD clade</taxon>
        <taxon>Arundinoideae</taxon>
        <taxon>Arundineae</taxon>
        <taxon>Arundo</taxon>
    </lineage>
</organism>
<protein>
    <submittedName>
        <fullName evidence="1">Uncharacterized protein</fullName>
    </submittedName>
</protein>
<accession>A0A0A9B6K5</accession>
<dbReference type="EMBL" id="GBRH01240112">
    <property type="protein sequence ID" value="JAD57783.1"/>
    <property type="molecule type" value="Transcribed_RNA"/>
</dbReference>
<proteinExistence type="predicted"/>
<name>A0A0A9B6K5_ARUDO</name>
<reference evidence="1" key="1">
    <citation type="submission" date="2014-09" db="EMBL/GenBank/DDBJ databases">
        <authorList>
            <person name="Magalhaes I.L.F."/>
            <person name="Oliveira U."/>
            <person name="Santos F.R."/>
            <person name="Vidigal T.H.D.A."/>
            <person name="Brescovit A.D."/>
            <person name="Santos A.J."/>
        </authorList>
    </citation>
    <scope>NUCLEOTIDE SEQUENCE</scope>
    <source>
        <tissue evidence="1">Shoot tissue taken approximately 20 cm above the soil surface</tissue>
    </source>
</reference>
<reference evidence="1" key="2">
    <citation type="journal article" date="2015" name="Data Brief">
        <title>Shoot transcriptome of the giant reed, Arundo donax.</title>
        <authorList>
            <person name="Barrero R.A."/>
            <person name="Guerrero F.D."/>
            <person name="Moolhuijzen P."/>
            <person name="Goolsby J.A."/>
            <person name="Tidwell J."/>
            <person name="Bellgard S.E."/>
            <person name="Bellgard M.I."/>
        </authorList>
    </citation>
    <scope>NUCLEOTIDE SEQUENCE</scope>
    <source>
        <tissue evidence="1">Shoot tissue taken approximately 20 cm above the soil surface</tissue>
    </source>
</reference>
<dbReference type="AlphaFoldDB" id="A0A0A9B6K5"/>
<evidence type="ECO:0000313" key="1">
    <source>
        <dbReference type="EMBL" id="JAD57783.1"/>
    </source>
</evidence>
<sequence>MDIAAYIIHLVPVALSRSGFFREFSLILDGLIDWNCRFAFLFSVTWRQVFHAR</sequence>